<dbReference type="Proteomes" id="UP000239685">
    <property type="component" value="Unassembled WGS sequence"/>
</dbReference>
<keyword evidence="8 9" id="KW-0472">Membrane</keyword>
<evidence type="ECO:0000313" key="15">
    <source>
        <dbReference type="Proteomes" id="UP000239685"/>
    </source>
</evidence>
<dbReference type="NCBIfam" id="TIGR00796">
    <property type="entry name" value="livcs"/>
    <property type="match status" value="1"/>
</dbReference>
<evidence type="ECO:0000313" key="10">
    <source>
        <dbReference type="EMBL" id="CUU74039.1"/>
    </source>
</evidence>
<dbReference type="Proteomes" id="UP000052237">
    <property type="component" value="Unassembled WGS sequence"/>
</dbReference>
<accession>A0A0S4RSS4</accession>
<accession>A0A855N7D7</accession>
<gene>
    <name evidence="12" type="primary">brnQ</name>
    <name evidence="12" type="ORF">CDQ78_05410</name>
    <name evidence="10" type="ORF">ERS686654_00567</name>
    <name evidence="11" type="ORF">ERS739220_00656</name>
</gene>
<evidence type="ECO:0000256" key="5">
    <source>
        <dbReference type="ARBA" id="ARBA00022692"/>
    </source>
</evidence>
<evidence type="ECO:0000256" key="7">
    <source>
        <dbReference type="ARBA" id="ARBA00022989"/>
    </source>
</evidence>
<comment type="caution">
    <text evidence="12">The sequence shown here is derived from an EMBL/GenBank/DDBJ whole genome shotgun (WGS) entry which is preliminary data.</text>
</comment>
<evidence type="ECO:0000256" key="9">
    <source>
        <dbReference type="SAM" id="Phobius"/>
    </source>
</evidence>
<dbReference type="GO" id="GO:0005304">
    <property type="term" value="F:L-valine transmembrane transporter activity"/>
    <property type="evidence" value="ECO:0007669"/>
    <property type="project" value="TreeGrafter"/>
</dbReference>
<proteinExistence type="inferred from homology"/>
<feature type="transmembrane region" description="Helical" evidence="9">
    <location>
        <begin position="117"/>
        <end position="134"/>
    </location>
</feature>
<evidence type="ECO:0000313" key="13">
    <source>
        <dbReference type="Proteomes" id="UP000052237"/>
    </source>
</evidence>
<evidence type="ECO:0000256" key="1">
    <source>
        <dbReference type="ARBA" id="ARBA00004651"/>
    </source>
</evidence>
<dbReference type="GO" id="GO:0015188">
    <property type="term" value="F:L-isoleucine transmembrane transporter activity"/>
    <property type="evidence" value="ECO:0007669"/>
    <property type="project" value="TreeGrafter"/>
</dbReference>
<dbReference type="PANTHER" id="PTHR30588">
    <property type="entry name" value="BRANCHED-CHAIN AMINO ACID TRANSPORT SYSTEM 2 CARRIER PROTEIN"/>
    <property type="match status" value="1"/>
</dbReference>
<keyword evidence="13" id="KW-1185">Reference proteome</keyword>
<protein>
    <submittedName>
        <fullName evidence="12">Branched-chain amino acid transport system II carrier protein</fullName>
    </submittedName>
</protein>
<dbReference type="GO" id="GO:0015820">
    <property type="term" value="P:L-leucine transport"/>
    <property type="evidence" value="ECO:0007669"/>
    <property type="project" value="TreeGrafter"/>
</dbReference>
<feature type="transmembrane region" description="Helical" evidence="9">
    <location>
        <begin position="146"/>
        <end position="164"/>
    </location>
</feature>
<dbReference type="AlphaFoldDB" id="A0A855N7D7"/>
<dbReference type="Proteomes" id="UP000052257">
    <property type="component" value="Unassembled WGS sequence"/>
</dbReference>
<dbReference type="GO" id="GO:0015190">
    <property type="term" value="F:L-leucine transmembrane transporter activity"/>
    <property type="evidence" value="ECO:0007669"/>
    <property type="project" value="TreeGrafter"/>
</dbReference>
<feature type="transmembrane region" description="Helical" evidence="9">
    <location>
        <begin position="404"/>
        <end position="427"/>
    </location>
</feature>
<evidence type="ECO:0000256" key="2">
    <source>
        <dbReference type="ARBA" id="ARBA00008540"/>
    </source>
</evidence>
<keyword evidence="4" id="KW-1003">Cell membrane</keyword>
<feature type="transmembrane region" description="Helical" evidence="9">
    <location>
        <begin position="311"/>
        <end position="330"/>
    </location>
</feature>
<evidence type="ECO:0000313" key="14">
    <source>
        <dbReference type="Proteomes" id="UP000052257"/>
    </source>
</evidence>
<comment type="subcellular location">
    <subcellularLocation>
        <location evidence="1">Cell membrane</location>
        <topology evidence="1">Multi-pass membrane protein</topology>
    </subcellularLocation>
</comment>
<reference evidence="13 14" key="1">
    <citation type="submission" date="2015-11" db="EMBL/GenBank/DDBJ databases">
        <authorList>
            <consortium name="Pathogen Informatics"/>
        </authorList>
    </citation>
    <scope>NUCLEOTIDE SEQUENCE [LARGE SCALE GENOMIC DNA]</scope>
    <source>
        <strain evidence="10 13">006A-0059</strain>
        <strain evidence="11 14">006A-0191</strain>
    </source>
</reference>
<keyword evidence="7 9" id="KW-1133">Transmembrane helix</keyword>
<keyword evidence="5 9" id="KW-0812">Transmembrane</keyword>
<evidence type="ECO:0000256" key="4">
    <source>
        <dbReference type="ARBA" id="ARBA00022475"/>
    </source>
</evidence>
<evidence type="ECO:0000256" key="8">
    <source>
        <dbReference type="ARBA" id="ARBA00023136"/>
    </source>
</evidence>
<dbReference type="PANTHER" id="PTHR30588:SF0">
    <property type="entry name" value="BRANCHED-CHAIN AMINO ACID PERMEASE BRNQ"/>
    <property type="match status" value="1"/>
</dbReference>
<feature type="transmembrane region" description="Helical" evidence="9">
    <location>
        <begin position="75"/>
        <end position="97"/>
    </location>
</feature>
<dbReference type="EMBL" id="FAUW01000002">
    <property type="protein sequence ID" value="CUU75498.1"/>
    <property type="molecule type" value="Genomic_DNA"/>
</dbReference>
<evidence type="ECO:0000313" key="12">
    <source>
        <dbReference type="EMBL" id="PPB71812.1"/>
    </source>
</evidence>
<sequence>MKTLLKSDFLIISLMLFSMFFGAGNFIFPPMVGKEAGDNLYQAILFFCMTAVALPVLGIAAVARSKSLDNLVNRVDKVFALTFTVLVYITIGPLLAIPRAASMPYEVSLAPIVGDNLLFIYSVIYFIANYLVCINKTTMIDAIGKWMAPIMLILIFVLFVASLINPMGEFGISSQRYASNPMSSGFLDGYQTMDAMASLVFGIVVINAMKNIGIKNEKHLVSATIKSGILAGIILMSIYMALSYLGASSATLFPDTKNGASILSSVTTYLFGYYGKFILGAIFLLACFTTTVGLVSSASDYFSSLLPKLKYKFWVFLWCFLSLFMTNLGLDGILTYSIPILSSFYPVSIMLIILALMNNYIESSKLIYRVCVYVTLMVSIVYSLENTGANIESLSNLFRFIPFYDIGLGWIIPALACFCVTYIIFILQKKGNY</sequence>
<feature type="transmembrane region" description="Helical" evidence="9">
    <location>
        <begin position="189"/>
        <end position="208"/>
    </location>
</feature>
<dbReference type="RefSeq" id="WP_034962653.1">
    <property type="nucleotide sequence ID" value="NZ_CBCRTP010000003.1"/>
</dbReference>
<feature type="transmembrane region" description="Helical" evidence="9">
    <location>
        <begin position="336"/>
        <end position="357"/>
    </location>
</feature>
<reference evidence="12 15" key="2">
    <citation type="submission" date="2017-06" db="EMBL/GenBank/DDBJ databases">
        <title>Updating the genomic taxonomy and epidemiology of Campylobacter hyointestinalis; discovery in New Zealand farmed ruminants.</title>
        <authorList>
            <person name="Wilkinson D.A."/>
            <person name="Fayaz A."/>
            <person name="Biggs P.J."/>
            <person name="Midwinter A.C."/>
        </authorList>
    </citation>
    <scope>NUCLEOTIDE SEQUENCE [LARGE SCALE GENOMIC DNA]</scope>
    <source>
        <strain evidence="12 15">S1614a</strain>
    </source>
</reference>
<organism evidence="12 15">
    <name type="scientific">Campylobacter hyointestinalis subsp. hyointestinalis</name>
    <dbReference type="NCBI Taxonomy" id="91352"/>
    <lineage>
        <taxon>Bacteria</taxon>
        <taxon>Pseudomonadati</taxon>
        <taxon>Campylobacterota</taxon>
        <taxon>Epsilonproteobacteria</taxon>
        <taxon>Campylobacterales</taxon>
        <taxon>Campylobacteraceae</taxon>
        <taxon>Campylobacter</taxon>
    </lineage>
</organism>
<name>A0A855N7D7_CAMHY</name>
<dbReference type="EMBL" id="NIQP01000004">
    <property type="protein sequence ID" value="PPB71812.1"/>
    <property type="molecule type" value="Genomic_DNA"/>
</dbReference>
<evidence type="ECO:0000256" key="6">
    <source>
        <dbReference type="ARBA" id="ARBA00022970"/>
    </source>
</evidence>
<dbReference type="EMBL" id="FAVB01000001">
    <property type="protein sequence ID" value="CUU74039.1"/>
    <property type="molecule type" value="Genomic_DNA"/>
</dbReference>
<dbReference type="InterPro" id="IPR004685">
    <property type="entry name" value="Brnchd-chn_aa_trnsp_Livcs"/>
</dbReference>
<keyword evidence="3" id="KW-0813">Transport</keyword>
<keyword evidence="6" id="KW-0029">Amino-acid transport</keyword>
<feature type="transmembrane region" description="Helical" evidence="9">
    <location>
        <begin position="366"/>
        <end position="384"/>
    </location>
</feature>
<comment type="similarity">
    <text evidence="2">Belongs to the branched chain amino acid transporter family.</text>
</comment>
<feature type="transmembrane region" description="Helical" evidence="9">
    <location>
        <begin position="229"/>
        <end position="253"/>
    </location>
</feature>
<feature type="transmembrane region" description="Helical" evidence="9">
    <location>
        <begin position="40"/>
        <end position="63"/>
    </location>
</feature>
<dbReference type="GO" id="GO:0015818">
    <property type="term" value="P:isoleucine transport"/>
    <property type="evidence" value="ECO:0007669"/>
    <property type="project" value="TreeGrafter"/>
</dbReference>
<evidence type="ECO:0000256" key="3">
    <source>
        <dbReference type="ARBA" id="ARBA00022448"/>
    </source>
</evidence>
<feature type="transmembrane region" description="Helical" evidence="9">
    <location>
        <begin position="9"/>
        <end position="28"/>
    </location>
</feature>
<dbReference type="GO" id="GO:0005886">
    <property type="term" value="C:plasma membrane"/>
    <property type="evidence" value="ECO:0007669"/>
    <property type="project" value="UniProtKB-SubCell"/>
</dbReference>
<evidence type="ECO:0000313" key="11">
    <source>
        <dbReference type="EMBL" id="CUU75498.1"/>
    </source>
</evidence>
<feature type="transmembrane region" description="Helical" evidence="9">
    <location>
        <begin position="273"/>
        <end position="299"/>
    </location>
</feature>
<dbReference type="Pfam" id="PF05525">
    <property type="entry name" value="Branch_AA_trans"/>
    <property type="match status" value="1"/>
</dbReference>